<dbReference type="CDD" id="cd00093">
    <property type="entry name" value="HTH_XRE"/>
    <property type="match status" value="1"/>
</dbReference>
<protein>
    <submittedName>
        <fullName evidence="2">Helix-turn-helix domain-containing protein</fullName>
    </submittedName>
</protein>
<sequence length="102" mass="11538">MNTKKKTTAVKQLEKVLGESLSFGLRLNSLRQSEGQTLEIFAKRLSISKQHLNDIEKGRKSVSPERAARFAKILGFAEDRFIQLALQDQLTQAGFKYKVQVS</sequence>
<evidence type="ECO:0000313" key="2">
    <source>
        <dbReference type="EMBL" id="MDG0817336.1"/>
    </source>
</evidence>
<evidence type="ECO:0000259" key="1">
    <source>
        <dbReference type="PROSITE" id="PS50943"/>
    </source>
</evidence>
<dbReference type="PROSITE" id="PS50943">
    <property type="entry name" value="HTH_CROC1"/>
    <property type="match status" value="1"/>
</dbReference>
<reference evidence="2" key="1">
    <citation type="submission" date="2022-08" db="EMBL/GenBank/DDBJ databases">
        <title>Novel Bdellovibrio Species Isolated from Svalbard: Designation Bdellovibrio svalbardensis.</title>
        <authorList>
            <person name="Mitchell R.J."/>
            <person name="Choi S.Y."/>
        </authorList>
    </citation>
    <scope>NUCLEOTIDE SEQUENCE</scope>
    <source>
        <strain evidence="2">PAP01</strain>
    </source>
</reference>
<dbReference type="RefSeq" id="WP_277578814.1">
    <property type="nucleotide sequence ID" value="NZ_JANRMI010000004.1"/>
</dbReference>
<accession>A0ABT6DND5</accession>
<evidence type="ECO:0000313" key="3">
    <source>
        <dbReference type="Proteomes" id="UP001152321"/>
    </source>
</evidence>
<organism evidence="2 3">
    <name type="scientific">Bdellovibrio svalbardensis</name>
    <dbReference type="NCBI Taxonomy" id="2972972"/>
    <lineage>
        <taxon>Bacteria</taxon>
        <taxon>Pseudomonadati</taxon>
        <taxon>Bdellovibrionota</taxon>
        <taxon>Bdellovibrionia</taxon>
        <taxon>Bdellovibrionales</taxon>
        <taxon>Pseudobdellovibrionaceae</taxon>
        <taxon>Bdellovibrio</taxon>
    </lineage>
</organism>
<keyword evidence="3" id="KW-1185">Reference proteome</keyword>
<dbReference type="EMBL" id="JANRMI010000004">
    <property type="protein sequence ID" value="MDG0817336.1"/>
    <property type="molecule type" value="Genomic_DNA"/>
</dbReference>
<proteinExistence type="predicted"/>
<dbReference type="Gene3D" id="1.10.260.40">
    <property type="entry name" value="lambda repressor-like DNA-binding domains"/>
    <property type="match status" value="1"/>
</dbReference>
<dbReference type="Pfam" id="PF13560">
    <property type="entry name" value="HTH_31"/>
    <property type="match status" value="1"/>
</dbReference>
<dbReference type="InterPro" id="IPR010982">
    <property type="entry name" value="Lambda_DNA-bd_dom_sf"/>
</dbReference>
<gene>
    <name evidence="2" type="ORF">NWE73_13225</name>
</gene>
<feature type="domain" description="HTH cro/C1-type" evidence="1">
    <location>
        <begin position="27"/>
        <end position="81"/>
    </location>
</feature>
<dbReference type="Proteomes" id="UP001152321">
    <property type="component" value="Unassembled WGS sequence"/>
</dbReference>
<dbReference type="InterPro" id="IPR001387">
    <property type="entry name" value="Cro/C1-type_HTH"/>
</dbReference>
<comment type="caution">
    <text evidence="2">The sequence shown here is derived from an EMBL/GenBank/DDBJ whole genome shotgun (WGS) entry which is preliminary data.</text>
</comment>
<dbReference type="SMART" id="SM00530">
    <property type="entry name" value="HTH_XRE"/>
    <property type="match status" value="1"/>
</dbReference>
<name>A0ABT6DND5_9BACT</name>
<dbReference type="SUPFAM" id="SSF47413">
    <property type="entry name" value="lambda repressor-like DNA-binding domains"/>
    <property type="match status" value="1"/>
</dbReference>